<dbReference type="PANTHER" id="PTHR22911">
    <property type="entry name" value="ACYL-MALONYL CONDENSING ENZYME-RELATED"/>
    <property type="match status" value="1"/>
</dbReference>
<accession>A0A158SX55</accession>
<dbReference type="PATRIC" id="fig|727.582.peg.968"/>
<evidence type="ECO:0000256" key="2">
    <source>
        <dbReference type="ARBA" id="ARBA00022692"/>
    </source>
</evidence>
<evidence type="ECO:0000259" key="6">
    <source>
        <dbReference type="Pfam" id="PF00892"/>
    </source>
</evidence>
<dbReference type="InterPro" id="IPR000620">
    <property type="entry name" value="EamA_dom"/>
</dbReference>
<gene>
    <name evidence="7" type="ORF">NTHI1209_01056</name>
</gene>
<dbReference type="SUPFAM" id="SSF103481">
    <property type="entry name" value="Multidrug resistance efflux transporter EmrE"/>
    <property type="match status" value="2"/>
</dbReference>
<keyword evidence="3 5" id="KW-1133">Transmembrane helix</keyword>
<dbReference type="InterPro" id="IPR037185">
    <property type="entry name" value="EmrE-like"/>
</dbReference>
<keyword evidence="4 5" id="KW-0472">Membrane</keyword>
<feature type="transmembrane region" description="Helical" evidence="5">
    <location>
        <begin position="165"/>
        <end position="185"/>
    </location>
</feature>
<protein>
    <submittedName>
        <fullName evidence="7">Putative permease, DMT superfamily</fullName>
    </submittedName>
</protein>
<dbReference type="Gene3D" id="1.10.3730.20">
    <property type="match status" value="1"/>
</dbReference>
<evidence type="ECO:0000313" key="7">
    <source>
        <dbReference type="EMBL" id="KIS35449.1"/>
    </source>
</evidence>
<dbReference type="GO" id="GO:0016020">
    <property type="term" value="C:membrane"/>
    <property type="evidence" value="ECO:0007669"/>
    <property type="project" value="UniProtKB-SubCell"/>
</dbReference>
<dbReference type="EMBL" id="JMQP01000002">
    <property type="protein sequence ID" value="KIS35449.1"/>
    <property type="molecule type" value="Genomic_DNA"/>
</dbReference>
<dbReference type="Pfam" id="PF00892">
    <property type="entry name" value="EamA"/>
    <property type="match status" value="2"/>
</dbReference>
<feature type="transmembrane region" description="Helical" evidence="5">
    <location>
        <begin position="56"/>
        <end position="73"/>
    </location>
</feature>
<name>A0A158SX55_HAEIF</name>
<feature type="transmembrane region" description="Helical" evidence="5">
    <location>
        <begin position="254"/>
        <end position="273"/>
    </location>
</feature>
<evidence type="ECO:0000313" key="8">
    <source>
        <dbReference type="Proteomes" id="UP000050700"/>
    </source>
</evidence>
<evidence type="ECO:0000256" key="1">
    <source>
        <dbReference type="ARBA" id="ARBA00004141"/>
    </source>
</evidence>
<feature type="transmembrane region" description="Helical" evidence="5">
    <location>
        <begin position="197"/>
        <end position="217"/>
    </location>
</feature>
<organism evidence="7 8">
    <name type="scientific">Haemophilus influenzae</name>
    <dbReference type="NCBI Taxonomy" id="727"/>
    <lineage>
        <taxon>Bacteria</taxon>
        <taxon>Pseudomonadati</taxon>
        <taxon>Pseudomonadota</taxon>
        <taxon>Gammaproteobacteria</taxon>
        <taxon>Pasteurellales</taxon>
        <taxon>Pasteurellaceae</taxon>
        <taxon>Haemophilus</taxon>
    </lineage>
</organism>
<dbReference type="PANTHER" id="PTHR22911:SF6">
    <property type="entry name" value="SOLUTE CARRIER FAMILY 35 MEMBER G1"/>
    <property type="match status" value="1"/>
</dbReference>
<feature type="transmembrane region" description="Helical" evidence="5">
    <location>
        <begin position="111"/>
        <end position="132"/>
    </location>
</feature>
<proteinExistence type="predicted"/>
<keyword evidence="2 5" id="KW-0812">Transmembrane</keyword>
<feature type="transmembrane region" description="Helical" evidence="5">
    <location>
        <begin position="279"/>
        <end position="298"/>
    </location>
</feature>
<dbReference type="Proteomes" id="UP000050700">
    <property type="component" value="Unassembled WGS sequence"/>
</dbReference>
<evidence type="ECO:0000256" key="3">
    <source>
        <dbReference type="ARBA" id="ARBA00022989"/>
    </source>
</evidence>
<feature type="domain" description="EamA" evidence="6">
    <location>
        <begin position="167"/>
        <end position="295"/>
    </location>
</feature>
<comment type="caution">
    <text evidence="7">The sequence shown here is derived from an EMBL/GenBank/DDBJ whole genome shotgun (WGS) entry which is preliminary data.</text>
</comment>
<feature type="domain" description="EamA" evidence="6">
    <location>
        <begin position="25"/>
        <end position="155"/>
    </location>
</feature>
<dbReference type="OMA" id="KYSLWDA"/>
<dbReference type="AlphaFoldDB" id="A0A158SX55"/>
<feature type="transmembrane region" description="Helical" evidence="5">
    <location>
        <begin position="21"/>
        <end position="44"/>
    </location>
</feature>
<reference evidence="7 8" key="1">
    <citation type="submission" date="2014-05" db="EMBL/GenBank/DDBJ databases">
        <title>Methylome analysis of the phasevarions of Haemophilus influenzae.</title>
        <authorList>
            <person name="Atack J.M."/>
            <person name="Fox K.L."/>
            <person name="Power P.M."/>
            <person name="Clark T."/>
            <person name="Jurcisek J."/>
            <person name="Korlach J."/>
            <person name="Bakaletz L.O."/>
            <person name="Jennings M.P."/>
        </authorList>
    </citation>
    <scope>NUCLEOTIDE SEQUENCE [LARGE SCALE GENOMIC DNA]</scope>
    <source>
        <strain evidence="7 8">1209</strain>
    </source>
</reference>
<evidence type="ECO:0000256" key="5">
    <source>
        <dbReference type="SAM" id="Phobius"/>
    </source>
</evidence>
<comment type="subcellular location">
    <subcellularLocation>
        <location evidence="1">Membrane</location>
        <topology evidence="1">Multi-pass membrane protein</topology>
    </subcellularLocation>
</comment>
<feature type="transmembrane region" description="Helical" evidence="5">
    <location>
        <begin position="223"/>
        <end position="242"/>
    </location>
</feature>
<sequence>MPNLPLFSKVKIYMQSHSIPSLYHKAISFMVSAYFSITLMNVFVKTASQTIPASETLFSRFLIGLLFLLPFVIKDRDFKVDTRQWKFLILRNAAGVSNMLINFYVVKFLPLSIAVLLMNTSALFIPILLLFFHQKTPLNVLLCSLIGFLGVSIILLTNHNGNVDPIYVLIGLSGAVLAGMAFIGLQELNKYNTPKNIVFYFHLIGTFMLPVFFINQWKIPNLYELGLLLLVGGFGLIFQLLLTRAFKYAPANIITPFAFTGVVFSSVFDWLFWHHTPNLYFWLGAVIIVGAVSLLAKLKK</sequence>
<evidence type="ECO:0000256" key="4">
    <source>
        <dbReference type="ARBA" id="ARBA00023136"/>
    </source>
</evidence>
<feature type="transmembrane region" description="Helical" evidence="5">
    <location>
        <begin position="139"/>
        <end position="159"/>
    </location>
</feature>